<dbReference type="EMBL" id="BIFS01000002">
    <property type="protein sequence ID" value="GCE22106.1"/>
    <property type="molecule type" value="Genomic_DNA"/>
</dbReference>
<feature type="compositionally biased region" description="Basic and acidic residues" evidence="1">
    <location>
        <begin position="39"/>
        <end position="58"/>
    </location>
</feature>
<comment type="caution">
    <text evidence="2">The sequence shown here is derived from an EMBL/GenBank/DDBJ whole genome shotgun (WGS) entry which is preliminary data.</text>
</comment>
<evidence type="ECO:0000256" key="1">
    <source>
        <dbReference type="SAM" id="MobiDB-lite"/>
    </source>
</evidence>
<organism evidence="2 3">
    <name type="scientific">Dictyobacter kobayashii</name>
    <dbReference type="NCBI Taxonomy" id="2014872"/>
    <lineage>
        <taxon>Bacteria</taxon>
        <taxon>Bacillati</taxon>
        <taxon>Chloroflexota</taxon>
        <taxon>Ktedonobacteria</taxon>
        <taxon>Ktedonobacterales</taxon>
        <taxon>Dictyobacteraceae</taxon>
        <taxon>Dictyobacter</taxon>
    </lineage>
</organism>
<evidence type="ECO:0000313" key="2">
    <source>
        <dbReference type="EMBL" id="GCE22106.1"/>
    </source>
</evidence>
<sequence length="74" mass="8274">MAERVVDLTCNPVALADNREFLHLSAIRLELRMGQREFADRRRASTGGAKRDQEDHLATDIPLPGEEAEREAGT</sequence>
<protein>
    <submittedName>
        <fullName evidence="2">Uncharacterized protein</fullName>
    </submittedName>
</protein>
<evidence type="ECO:0000313" key="3">
    <source>
        <dbReference type="Proteomes" id="UP000287188"/>
    </source>
</evidence>
<keyword evidence="3" id="KW-1185">Reference proteome</keyword>
<dbReference type="Proteomes" id="UP000287188">
    <property type="component" value="Unassembled WGS sequence"/>
</dbReference>
<feature type="region of interest" description="Disordered" evidence="1">
    <location>
        <begin position="39"/>
        <end position="74"/>
    </location>
</feature>
<gene>
    <name evidence="2" type="ORF">KDK_59060</name>
</gene>
<name>A0A402ASL9_9CHLR</name>
<accession>A0A402ASL9</accession>
<reference evidence="3" key="1">
    <citation type="submission" date="2018-12" db="EMBL/GenBank/DDBJ databases">
        <title>Tengunoibacter tsumagoiensis gen. nov., sp. nov., Dictyobacter kobayashii sp. nov., D. alpinus sp. nov., and D. joshuensis sp. nov. and description of Dictyobacteraceae fam. nov. within the order Ktedonobacterales isolated from Tengu-no-mugimeshi.</title>
        <authorList>
            <person name="Wang C.M."/>
            <person name="Zheng Y."/>
            <person name="Sakai Y."/>
            <person name="Toyoda A."/>
            <person name="Minakuchi Y."/>
            <person name="Abe K."/>
            <person name="Yokota A."/>
            <person name="Yabe S."/>
        </authorList>
    </citation>
    <scope>NUCLEOTIDE SEQUENCE [LARGE SCALE GENOMIC DNA]</scope>
    <source>
        <strain evidence="3">Uno11</strain>
    </source>
</reference>
<dbReference type="AlphaFoldDB" id="A0A402ASL9"/>
<proteinExistence type="predicted"/>